<accession>A0A4Y2TPR0</accession>
<dbReference type="EMBL" id="BGPR01029732">
    <property type="protein sequence ID" value="GBO01704.1"/>
    <property type="molecule type" value="Genomic_DNA"/>
</dbReference>
<organism evidence="1 2">
    <name type="scientific">Araneus ventricosus</name>
    <name type="common">Orbweaver spider</name>
    <name type="synonym">Epeira ventricosa</name>
    <dbReference type="NCBI Taxonomy" id="182803"/>
    <lineage>
        <taxon>Eukaryota</taxon>
        <taxon>Metazoa</taxon>
        <taxon>Ecdysozoa</taxon>
        <taxon>Arthropoda</taxon>
        <taxon>Chelicerata</taxon>
        <taxon>Arachnida</taxon>
        <taxon>Araneae</taxon>
        <taxon>Araneomorphae</taxon>
        <taxon>Entelegynae</taxon>
        <taxon>Araneoidea</taxon>
        <taxon>Araneidae</taxon>
        <taxon>Araneus</taxon>
    </lineage>
</organism>
<sequence length="116" mass="12692">MKPPVAERSVPSIHLLHHQTQKAVFLECEEVHGGLMVGVGLRNRVSILKPDSTEDTPYFGPLHVKSNVEVKRPPAGEDCGSLERELLIQASSSCRPSPVKIRGHQRPALVLLKTGT</sequence>
<dbReference type="AlphaFoldDB" id="A0A4Y2TPR0"/>
<evidence type="ECO:0000313" key="2">
    <source>
        <dbReference type="Proteomes" id="UP000499080"/>
    </source>
</evidence>
<proteinExistence type="predicted"/>
<gene>
    <name evidence="1" type="ORF">AVEN_50152_1</name>
</gene>
<reference evidence="1 2" key="1">
    <citation type="journal article" date="2019" name="Sci. Rep.">
        <title>Orb-weaving spider Araneus ventricosus genome elucidates the spidroin gene catalogue.</title>
        <authorList>
            <person name="Kono N."/>
            <person name="Nakamura H."/>
            <person name="Ohtoshi R."/>
            <person name="Moran D.A.P."/>
            <person name="Shinohara A."/>
            <person name="Yoshida Y."/>
            <person name="Fujiwara M."/>
            <person name="Mori M."/>
            <person name="Tomita M."/>
            <person name="Arakawa K."/>
        </authorList>
    </citation>
    <scope>NUCLEOTIDE SEQUENCE [LARGE SCALE GENOMIC DNA]</scope>
</reference>
<name>A0A4Y2TPR0_ARAVE</name>
<keyword evidence="2" id="KW-1185">Reference proteome</keyword>
<dbReference type="Proteomes" id="UP000499080">
    <property type="component" value="Unassembled WGS sequence"/>
</dbReference>
<evidence type="ECO:0000313" key="1">
    <source>
        <dbReference type="EMBL" id="GBO01704.1"/>
    </source>
</evidence>
<protein>
    <submittedName>
        <fullName evidence="1">Uncharacterized protein</fullName>
    </submittedName>
</protein>
<comment type="caution">
    <text evidence="1">The sequence shown here is derived from an EMBL/GenBank/DDBJ whole genome shotgun (WGS) entry which is preliminary data.</text>
</comment>